<evidence type="ECO:0000256" key="7">
    <source>
        <dbReference type="ARBA" id="ARBA00022840"/>
    </source>
</evidence>
<dbReference type="InterPro" id="IPR003661">
    <property type="entry name" value="HisK_dim/P_dom"/>
</dbReference>
<dbReference type="InterPro" id="IPR000700">
    <property type="entry name" value="PAS-assoc_C"/>
</dbReference>
<dbReference type="PRINTS" id="PR00344">
    <property type="entry name" value="BCTRLSENSOR"/>
</dbReference>
<feature type="transmembrane region" description="Helical" evidence="9">
    <location>
        <begin position="166"/>
        <end position="188"/>
    </location>
</feature>
<keyword evidence="9" id="KW-1133">Transmembrane helix</keyword>
<dbReference type="InterPro" id="IPR005467">
    <property type="entry name" value="His_kinase_dom"/>
</dbReference>
<dbReference type="Proteomes" id="UP000182517">
    <property type="component" value="Chromosome"/>
</dbReference>
<dbReference type="SUPFAM" id="SSF55785">
    <property type="entry name" value="PYP-like sensor domain (PAS domain)"/>
    <property type="match status" value="1"/>
</dbReference>
<dbReference type="SMART" id="SM00388">
    <property type="entry name" value="HisKA"/>
    <property type="match status" value="1"/>
</dbReference>
<dbReference type="Pfam" id="PF00512">
    <property type="entry name" value="HisKA"/>
    <property type="match status" value="1"/>
</dbReference>
<dbReference type="STRING" id="1842532.A7E78_14420"/>
<dbReference type="CDD" id="cd00130">
    <property type="entry name" value="PAS"/>
    <property type="match status" value="1"/>
</dbReference>
<keyword evidence="14" id="KW-1185">Reference proteome</keyword>
<dbReference type="PROSITE" id="PS50112">
    <property type="entry name" value="PAS"/>
    <property type="match status" value="1"/>
</dbReference>
<evidence type="ECO:0000313" key="14">
    <source>
        <dbReference type="Proteomes" id="UP000182517"/>
    </source>
</evidence>
<keyword evidence="9" id="KW-0472">Membrane</keyword>
<dbReference type="CDD" id="cd00082">
    <property type="entry name" value="HisKA"/>
    <property type="match status" value="1"/>
</dbReference>
<keyword evidence="5" id="KW-0547">Nucleotide-binding</keyword>
<organism evidence="13 14">
    <name type="scientific">Syntrophotalea acetylenivorans</name>
    <dbReference type="NCBI Taxonomy" id="1842532"/>
    <lineage>
        <taxon>Bacteria</taxon>
        <taxon>Pseudomonadati</taxon>
        <taxon>Thermodesulfobacteriota</taxon>
        <taxon>Desulfuromonadia</taxon>
        <taxon>Desulfuromonadales</taxon>
        <taxon>Syntrophotaleaceae</taxon>
        <taxon>Syntrophotalea</taxon>
    </lineage>
</organism>
<dbReference type="InterPro" id="IPR003594">
    <property type="entry name" value="HATPase_dom"/>
</dbReference>
<dbReference type="Pfam" id="PF25323">
    <property type="entry name" value="6TM_PilS"/>
    <property type="match status" value="1"/>
</dbReference>
<evidence type="ECO:0000256" key="9">
    <source>
        <dbReference type="SAM" id="Phobius"/>
    </source>
</evidence>
<dbReference type="SMART" id="SM00387">
    <property type="entry name" value="HATPase_c"/>
    <property type="match status" value="1"/>
</dbReference>
<feature type="transmembrane region" description="Helical" evidence="9">
    <location>
        <begin position="80"/>
        <end position="99"/>
    </location>
</feature>
<dbReference type="PROSITE" id="PS50113">
    <property type="entry name" value="PAC"/>
    <property type="match status" value="1"/>
</dbReference>
<keyword evidence="8" id="KW-0902">Two-component regulatory system</keyword>
<reference evidence="13 14" key="1">
    <citation type="journal article" date="2017" name="Genome Announc.">
        <title>Complete Genome Sequences of Two Acetylene-Fermenting Pelobacter acetylenicus Strains.</title>
        <authorList>
            <person name="Sutton J.M."/>
            <person name="Baesman S.M."/>
            <person name="Fierst J.L."/>
            <person name="Poret-Peterson A.T."/>
            <person name="Oremland R.S."/>
            <person name="Dunlap D.S."/>
            <person name="Akob D.M."/>
        </authorList>
    </citation>
    <scope>NUCLEOTIDE SEQUENCE [LARGE SCALE GENOMIC DNA]</scope>
    <source>
        <strain evidence="13 14">SFB93</strain>
    </source>
</reference>
<dbReference type="OrthoDB" id="9773941at2"/>
<sequence>MKRNTFIAHWDKTAPRFLYWYLVARLLVVALFLSGTIVNQIRSATAGSQTLGWLYLLAAVCLIQSLVFPALFSLRHRNKLLLRCQICWDLLFVTALIFLDGGIASHLSFLYIFIIFSVSIFLSRREVFVAASAATILYGGLLDLQYYSMLPVFSTFPANAVSSRAIFYNIFISVIVFYLIAFLSSLLAERLRHSELALKKREIDFEELENLNQIILENIPSGLIIINNAGRVRSFNAGATTITGYYLESIYNRPIGELFPEMIVLEGDEFKTVARGETCLVDKQGNQRPVGFTSSIVRDVSGETLGLLITFQDLSRLKEMEGQLKRADRLAAAGQLAAGMAHEIRNPLASISGSVQLLMEDDKLEQQDRRLMGIVVREAERLNALLTDFLVFARPSPLCYESVDLVELLDELVALVAADERFKDVELQRDYKSALEWYCDRSQLRQALLNLMLNGAEAMEHGGRLICGLDSEVSAVFIEDTGPGIPDAIRDKVFDPFFTTKDSGTGLGLATVHAIVEAHQGRLDLVKVEGGGERFIISMPSPDMAKIGQAV</sequence>
<evidence type="ECO:0000259" key="11">
    <source>
        <dbReference type="PROSITE" id="PS50112"/>
    </source>
</evidence>
<keyword evidence="4" id="KW-0808">Transferase</keyword>
<dbReference type="InterPro" id="IPR036097">
    <property type="entry name" value="HisK_dim/P_sf"/>
</dbReference>
<feature type="transmembrane region" description="Helical" evidence="9">
    <location>
        <begin position="105"/>
        <end position="122"/>
    </location>
</feature>
<proteinExistence type="predicted"/>
<accession>A0A1L3GT87</accession>
<dbReference type="InterPro" id="IPR000014">
    <property type="entry name" value="PAS"/>
</dbReference>
<dbReference type="AlphaFoldDB" id="A0A1L3GT87"/>
<evidence type="ECO:0000256" key="3">
    <source>
        <dbReference type="ARBA" id="ARBA00022553"/>
    </source>
</evidence>
<dbReference type="Pfam" id="PF08448">
    <property type="entry name" value="PAS_4"/>
    <property type="match status" value="1"/>
</dbReference>
<evidence type="ECO:0000256" key="1">
    <source>
        <dbReference type="ARBA" id="ARBA00000085"/>
    </source>
</evidence>
<evidence type="ECO:0000256" key="4">
    <source>
        <dbReference type="ARBA" id="ARBA00022679"/>
    </source>
</evidence>
<dbReference type="SMART" id="SM00091">
    <property type="entry name" value="PAS"/>
    <property type="match status" value="1"/>
</dbReference>
<evidence type="ECO:0000256" key="2">
    <source>
        <dbReference type="ARBA" id="ARBA00012438"/>
    </source>
</evidence>
<feature type="domain" description="PAS" evidence="11">
    <location>
        <begin position="208"/>
        <end position="259"/>
    </location>
</feature>
<evidence type="ECO:0000256" key="5">
    <source>
        <dbReference type="ARBA" id="ARBA00022741"/>
    </source>
</evidence>
<dbReference type="SUPFAM" id="SSF47384">
    <property type="entry name" value="Homodimeric domain of signal transducing histidine kinase"/>
    <property type="match status" value="1"/>
</dbReference>
<keyword evidence="9" id="KW-0812">Transmembrane</keyword>
<dbReference type="KEGG" id="pef:A7E78_14420"/>
<comment type="catalytic activity">
    <reaction evidence="1">
        <text>ATP + protein L-histidine = ADP + protein N-phospho-L-histidine.</text>
        <dbReference type="EC" id="2.7.13.3"/>
    </reaction>
</comment>
<dbReference type="InterPro" id="IPR036890">
    <property type="entry name" value="HATPase_C_sf"/>
</dbReference>
<evidence type="ECO:0000259" key="10">
    <source>
        <dbReference type="PROSITE" id="PS50109"/>
    </source>
</evidence>
<dbReference type="Pfam" id="PF02518">
    <property type="entry name" value="HATPase_c"/>
    <property type="match status" value="1"/>
</dbReference>
<feature type="transmembrane region" description="Helical" evidence="9">
    <location>
        <begin position="20"/>
        <end position="41"/>
    </location>
</feature>
<dbReference type="InterPro" id="IPR013656">
    <property type="entry name" value="PAS_4"/>
</dbReference>
<keyword evidence="7" id="KW-0067">ATP-binding</keyword>
<dbReference type="InterPro" id="IPR035965">
    <property type="entry name" value="PAS-like_dom_sf"/>
</dbReference>
<protein>
    <recommendedName>
        <fullName evidence="2">histidine kinase</fullName>
        <ecNumber evidence="2">2.7.13.3</ecNumber>
    </recommendedName>
</protein>
<evidence type="ECO:0000256" key="6">
    <source>
        <dbReference type="ARBA" id="ARBA00022777"/>
    </source>
</evidence>
<dbReference type="Gene3D" id="3.30.450.20">
    <property type="entry name" value="PAS domain"/>
    <property type="match status" value="1"/>
</dbReference>
<dbReference type="Gene3D" id="3.30.565.10">
    <property type="entry name" value="Histidine kinase-like ATPase, C-terminal domain"/>
    <property type="match status" value="1"/>
</dbReference>
<evidence type="ECO:0000313" key="13">
    <source>
        <dbReference type="EMBL" id="APG29164.1"/>
    </source>
</evidence>
<dbReference type="EMBL" id="CP015519">
    <property type="protein sequence ID" value="APG29164.1"/>
    <property type="molecule type" value="Genomic_DNA"/>
</dbReference>
<dbReference type="GO" id="GO:0000155">
    <property type="term" value="F:phosphorelay sensor kinase activity"/>
    <property type="evidence" value="ECO:0007669"/>
    <property type="project" value="InterPro"/>
</dbReference>
<gene>
    <name evidence="13" type="ORF">A7E78_14420</name>
</gene>
<dbReference type="Gene3D" id="1.10.287.130">
    <property type="match status" value="1"/>
</dbReference>
<evidence type="ECO:0000259" key="12">
    <source>
        <dbReference type="PROSITE" id="PS50113"/>
    </source>
</evidence>
<dbReference type="SUPFAM" id="SSF55874">
    <property type="entry name" value="ATPase domain of HSP90 chaperone/DNA topoisomerase II/histidine kinase"/>
    <property type="match status" value="1"/>
</dbReference>
<name>A0A1L3GT87_9BACT</name>
<dbReference type="PANTHER" id="PTHR43065:SF10">
    <property type="entry name" value="PEROXIDE STRESS-ACTIVATED HISTIDINE KINASE MAK3"/>
    <property type="match status" value="1"/>
</dbReference>
<dbReference type="NCBIfam" id="TIGR00229">
    <property type="entry name" value="sensory_box"/>
    <property type="match status" value="1"/>
</dbReference>
<dbReference type="EC" id="2.7.13.3" evidence="2"/>
<dbReference type="GO" id="GO:0005524">
    <property type="term" value="F:ATP binding"/>
    <property type="evidence" value="ECO:0007669"/>
    <property type="project" value="UniProtKB-KW"/>
</dbReference>
<keyword evidence="6" id="KW-0418">Kinase</keyword>
<feature type="domain" description="PAC" evidence="12">
    <location>
        <begin position="274"/>
        <end position="326"/>
    </location>
</feature>
<dbReference type="InterPro" id="IPR004358">
    <property type="entry name" value="Sig_transdc_His_kin-like_C"/>
</dbReference>
<keyword evidence="3" id="KW-0597">Phosphoprotein</keyword>
<dbReference type="PANTHER" id="PTHR43065">
    <property type="entry name" value="SENSOR HISTIDINE KINASE"/>
    <property type="match status" value="1"/>
</dbReference>
<dbReference type="PROSITE" id="PS50109">
    <property type="entry name" value="HIS_KIN"/>
    <property type="match status" value="1"/>
</dbReference>
<evidence type="ECO:0000256" key="8">
    <source>
        <dbReference type="ARBA" id="ARBA00023012"/>
    </source>
</evidence>
<feature type="transmembrane region" description="Helical" evidence="9">
    <location>
        <begin position="127"/>
        <end position="146"/>
    </location>
</feature>
<feature type="transmembrane region" description="Helical" evidence="9">
    <location>
        <begin position="53"/>
        <end position="73"/>
    </location>
</feature>
<dbReference type="RefSeq" id="WP_072285188.1">
    <property type="nucleotide sequence ID" value="NZ_CP015519.1"/>
</dbReference>
<feature type="domain" description="Histidine kinase" evidence="10">
    <location>
        <begin position="339"/>
        <end position="543"/>
    </location>
</feature>